<evidence type="ECO:0000259" key="6">
    <source>
        <dbReference type="Pfam" id="PF04542"/>
    </source>
</evidence>
<feature type="compositionally biased region" description="Polar residues" evidence="5">
    <location>
        <begin position="236"/>
        <end position="250"/>
    </location>
</feature>
<evidence type="ECO:0000256" key="2">
    <source>
        <dbReference type="ARBA" id="ARBA00023015"/>
    </source>
</evidence>
<reference evidence="8 9" key="1">
    <citation type="journal article" date="2019" name="Int. J. Syst. Evol. Microbiol.">
        <title>The Global Catalogue of Microorganisms (GCM) 10K type strain sequencing project: providing services to taxonomists for standard genome sequencing and annotation.</title>
        <authorList>
            <consortium name="The Broad Institute Genomics Platform"/>
            <consortium name="The Broad Institute Genome Sequencing Center for Infectious Disease"/>
            <person name="Wu L."/>
            <person name="Ma J."/>
        </authorList>
    </citation>
    <scope>NUCLEOTIDE SEQUENCE [LARGE SCALE GENOMIC DNA]</scope>
    <source>
        <strain evidence="8 9">JCM 13004</strain>
    </source>
</reference>
<feature type="region of interest" description="Disordered" evidence="5">
    <location>
        <begin position="211"/>
        <end position="250"/>
    </location>
</feature>
<dbReference type="InterPro" id="IPR039425">
    <property type="entry name" value="RNA_pol_sigma-70-like"/>
</dbReference>
<sequence>MTDDGAVQNADQFGADDAAGAPEPLIPDLTAAVAAAQQGDEEGFRQVFRAVQPALLRYLRVLVGGDGSDAEDIASETWLQIARDLHTFHGDGDGFRGWAATVARHRAMDHLRARRRRPTADLPEEYLSELPAHDDTEGAVLAAAGTREALAMIAGLPRDQAEAVLLRVVLQLDGESAARVLGKRAATVRMAAHRGLRRLARLLEAPPTVPLQRAAAPAAAGEAAGGTGRKKKSSAEGVTNPGTSTLKDMR</sequence>
<dbReference type="EMBL" id="BAAALF010000041">
    <property type="protein sequence ID" value="GAA1237174.1"/>
    <property type="molecule type" value="Genomic_DNA"/>
</dbReference>
<keyword evidence="3" id="KW-0731">Sigma factor</keyword>
<dbReference type="InterPro" id="IPR013324">
    <property type="entry name" value="RNA_pol_sigma_r3/r4-like"/>
</dbReference>
<dbReference type="NCBIfam" id="TIGR02937">
    <property type="entry name" value="sigma70-ECF"/>
    <property type="match status" value="1"/>
</dbReference>
<protein>
    <recommendedName>
        <fullName evidence="10">RNA polymerase sigma-70 factor (ECF subfamily)</fullName>
    </recommendedName>
</protein>
<evidence type="ECO:0000256" key="1">
    <source>
        <dbReference type="ARBA" id="ARBA00010641"/>
    </source>
</evidence>
<dbReference type="Gene3D" id="1.10.1740.10">
    <property type="match status" value="1"/>
</dbReference>
<evidence type="ECO:0000256" key="3">
    <source>
        <dbReference type="ARBA" id="ARBA00023082"/>
    </source>
</evidence>
<evidence type="ECO:0000259" key="7">
    <source>
        <dbReference type="Pfam" id="PF08281"/>
    </source>
</evidence>
<feature type="domain" description="RNA polymerase sigma factor 70 region 4 type 2" evidence="7">
    <location>
        <begin position="148"/>
        <end position="199"/>
    </location>
</feature>
<dbReference type="Pfam" id="PF08281">
    <property type="entry name" value="Sigma70_r4_2"/>
    <property type="match status" value="1"/>
</dbReference>
<dbReference type="InterPro" id="IPR013325">
    <property type="entry name" value="RNA_pol_sigma_r2"/>
</dbReference>
<keyword evidence="2" id="KW-0805">Transcription regulation</keyword>
<dbReference type="SUPFAM" id="SSF88946">
    <property type="entry name" value="Sigma2 domain of RNA polymerase sigma factors"/>
    <property type="match status" value="1"/>
</dbReference>
<feature type="domain" description="RNA polymerase sigma-70 region 2" evidence="6">
    <location>
        <begin position="48"/>
        <end position="117"/>
    </location>
</feature>
<dbReference type="InterPro" id="IPR014284">
    <property type="entry name" value="RNA_pol_sigma-70_dom"/>
</dbReference>
<name>A0ABN1W964_9ACTN</name>
<dbReference type="SUPFAM" id="SSF88659">
    <property type="entry name" value="Sigma3 and sigma4 domains of RNA polymerase sigma factors"/>
    <property type="match status" value="1"/>
</dbReference>
<keyword evidence="9" id="KW-1185">Reference proteome</keyword>
<evidence type="ECO:0000313" key="8">
    <source>
        <dbReference type="EMBL" id="GAA1237174.1"/>
    </source>
</evidence>
<dbReference type="InterPro" id="IPR013249">
    <property type="entry name" value="RNA_pol_sigma70_r4_t2"/>
</dbReference>
<dbReference type="Gene3D" id="1.10.10.10">
    <property type="entry name" value="Winged helix-like DNA-binding domain superfamily/Winged helix DNA-binding domain"/>
    <property type="match status" value="1"/>
</dbReference>
<evidence type="ECO:0000256" key="4">
    <source>
        <dbReference type="ARBA" id="ARBA00023163"/>
    </source>
</evidence>
<dbReference type="InterPro" id="IPR036388">
    <property type="entry name" value="WH-like_DNA-bd_sf"/>
</dbReference>
<evidence type="ECO:0000256" key="5">
    <source>
        <dbReference type="SAM" id="MobiDB-lite"/>
    </source>
</evidence>
<proteinExistence type="inferred from homology"/>
<dbReference type="Proteomes" id="UP001500037">
    <property type="component" value="Unassembled WGS sequence"/>
</dbReference>
<dbReference type="Pfam" id="PF04542">
    <property type="entry name" value="Sigma70_r2"/>
    <property type="match status" value="1"/>
</dbReference>
<organism evidence="8 9">
    <name type="scientific">Kitasatospora nipponensis</name>
    <dbReference type="NCBI Taxonomy" id="258049"/>
    <lineage>
        <taxon>Bacteria</taxon>
        <taxon>Bacillati</taxon>
        <taxon>Actinomycetota</taxon>
        <taxon>Actinomycetes</taxon>
        <taxon>Kitasatosporales</taxon>
        <taxon>Streptomycetaceae</taxon>
        <taxon>Kitasatospora</taxon>
    </lineage>
</organism>
<evidence type="ECO:0008006" key="10">
    <source>
        <dbReference type="Google" id="ProtNLM"/>
    </source>
</evidence>
<comment type="similarity">
    <text evidence="1">Belongs to the sigma-70 factor family. ECF subfamily.</text>
</comment>
<dbReference type="PANTHER" id="PTHR43133">
    <property type="entry name" value="RNA POLYMERASE ECF-TYPE SIGMA FACTO"/>
    <property type="match status" value="1"/>
</dbReference>
<accession>A0ABN1W964</accession>
<gene>
    <name evidence="8" type="ORF">GCM10009665_29160</name>
</gene>
<dbReference type="InterPro" id="IPR007627">
    <property type="entry name" value="RNA_pol_sigma70_r2"/>
</dbReference>
<dbReference type="PANTHER" id="PTHR43133:SF66">
    <property type="entry name" value="ECF RNA POLYMERASE SIGMA FACTOR SIGK"/>
    <property type="match status" value="1"/>
</dbReference>
<keyword evidence="4" id="KW-0804">Transcription</keyword>
<comment type="caution">
    <text evidence="8">The sequence shown here is derived from an EMBL/GenBank/DDBJ whole genome shotgun (WGS) entry which is preliminary data.</text>
</comment>
<evidence type="ECO:0000313" key="9">
    <source>
        <dbReference type="Proteomes" id="UP001500037"/>
    </source>
</evidence>